<evidence type="ECO:0000313" key="4">
    <source>
        <dbReference type="Proteomes" id="UP000501058"/>
    </source>
</evidence>
<dbReference type="AlphaFoldDB" id="A0A6G7Y917"/>
<accession>A0A6G7Y917</accession>
<dbReference type="Pfam" id="PF06032">
    <property type="entry name" value="S-Me-THD_N"/>
    <property type="match status" value="1"/>
</dbReference>
<dbReference type="InterPro" id="IPR027479">
    <property type="entry name" value="S-Me-THD_N_sf"/>
</dbReference>
<sequence>MRRLTADDARHAVVGGLILGGGGGGHADLGLDLAEAALAAGEVMLAGVDELPPDAVVAICAGVGAPGAPEGHVSKADFTTSLQHLDAELQRRGQGPIVAVATNENGAMGTVNGWLQAATTGLPVLDCPCNGRAHPTALMGSLGLHRDADYVAIAGYAGGNEAHYTEGVVVGSLATASQGIRALSVVAGGLVAVARNPVPLSFLAERGAPGGITQAIEVGRAHEQGGVQAVADLLGGRILASGPVTGFGIEQVSGFDVGALSVGDVDLTFVNEYMGAVQAGEQVGSFPDLVMTFDAATGEPVVSADLADGRGITVLWAPRSSLLLSATMDMPELMEAIGDLATAG</sequence>
<dbReference type="Pfam" id="PF20906">
    <property type="entry name" value="S-Me-THD_C"/>
    <property type="match status" value="1"/>
</dbReference>
<dbReference type="KEGG" id="prv:G7070_14055"/>
<protein>
    <submittedName>
        <fullName evidence="3">DUF917 family protein</fullName>
    </submittedName>
</protein>
<reference evidence="3 4" key="1">
    <citation type="submission" date="2020-03" db="EMBL/GenBank/DDBJ databases">
        <title>Propioniciclava sp. nov., isolated from Hydrophilus acuminatus.</title>
        <authorList>
            <person name="Hyun D.-W."/>
            <person name="Bae J.-W."/>
        </authorList>
    </citation>
    <scope>NUCLEOTIDE SEQUENCE [LARGE SCALE GENOMIC DNA]</scope>
    <source>
        <strain evidence="3 4">HDW11</strain>
    </source>
</reference>
<dbReference type="InterPro" id="IPR048350">
    <property type="entry name" value="S-Me-THD-like_C"/>
</dbReference>
<name>A0A6G7Y917_9ACTN</name>
<feature type="domain" description="S-Me-THD N-terminal" evidence="1">
    <location>
        <begin position="8"/>
        <end position="146"/>
    </location>
</feature>
<dbReference type="Gene3D" id="3.40.1610.10">
    <property type="entry name" value="CV3147-like domain"/>
    <property type="match status" value="1"/>
</dbReference>
<dbReference type="EMBL" id="CP049865">
    <property type="protein sequence ID" value="QIK73176.1"/>
    <property type="molecule type" value="Genomic_DNA"/>
</dbReference>
<dbReference type="Proteomes" id="UP000501058">
    <property type="component" value="Chromosome"/>
</dbReference>
<keyword evidence="4" id="KW-1185">Reference proteome</keyword>
<gene>
    <name evidence="3" type="ORF">G7070_14055</name>
</gene>
<dbReference type="RefSeq" id="WP_166234247.1">
    <property type="nucleotide sequence ID" value="NZ_CP049865.1"/>
</dbReference>
<dbReference type="SUPFAM" id="SSF160991">
    <property type="entry name" value="CV3147-like"/>
    <property type="match status" value="1"/>
</dbReference>
<dbReference type="InterPro" id="IPR010318">
    <property type="entry name" value="S-Me-THD_N"/>
</dbReference>
<evidence type="ECO:0000313" key="3">
    <source>
        <dbReference type="EMBL" id="QIK73176.1"/>
    </source>
</evidence>
<proteinExistence type="predicted"/>
<evidence type="ECO:0000259" key="1">
    <source>
        <dbReference type="Pfam" id="PF06032"/>
    </source>
</evidence>
<dbReference type="Gene3D" id="2.40.390.10">
    <property type="entry name" value="CV3147-like"/>
    <property type="match status" value="1"/>
</dbReference>
<dbReference type="InterPro" id="IPR024071">
    <property type="entry name" value="S-Me-THD_C_sf"/>
</dbReference>
<evidence type="ECO:0000259" key="2">
    <source>
        <dbReference type="Pfam" id="PF20906"/>
    </source>
</evidence>
<feature type="domain" description="S-Me-THD-like C-terminal" evidence="2">
    <location>
        <begin position="177"/>
        <end position="323"/>
    </location>
</feature>
<organism evidence="3 4">
    <name type="scientific">Propioniciclava coleopterorum</name>
    <dbReference type="NCBI Taxonomy" id="2714937"/>
    <lineage>
        <taxon>Bacteria</taxon>
        <taxon>Bacillati</taxon>
        <taxon>Actinomycetota</taxon>
        <taxon>Actinomycetes</taxon>
        <taxon>Propionibacteriales</taxon>
        <taxon>Propionibacteriaceae</taxon>
        <taxon>Propioniciclava</taxon>
    </lineage>
</organism>